<dbReference type="RefSeq" id="WP_396953510.1">
    <property type="nucleotide sequence ID" value="NZ_JBIRXV010000001.1"/>
</dbReference>
<keyword evidence="2" id="KW-1185">Reference proteome</keyword>
<dbReference type="InterPro" id="IPR024520">
    <property type="entry name" value="DUF3558"/>
</dbReference>
<gene>
    <name evidence="1" type="ORF">ACH47G_10810</name>
</gene>
<organism evidence="1 2">
    <name type="scientific">Nocardia beijingensis</name>
    <dbReference type="NCBI Taxonomy" id="95162"/>
    <lineage>
        <taxon>Bacteria</taxon>
        <taxon>Bacillati</taxon>
        <taxon>Actinomycetota</taxon>
        <taxon>Actinomycetes</taxon>
        <taxon>Mycobacteriales</taxon>
        <taxon>Nocardiaceae</taxon>
        <taxon>Nocardia</taxon>
    </lineage>
</organism>
<protein>
    <submittedName>
        <fullName evidence="1">DUF3558 domain-containing protein</fullName>
    </submittedName>
</protein>
<dbReference type="Proteomes" id="UP001611450">
    <property type="component" value="Unassembled WGS sequence"/>
</dbReference>
<proteinExistence type="predicted"/>
<reference evidence="1 2" key="1">
    <citation type="submission" date="2024-10" db="EMBL/GenBank/DDBJ databases">
        <title>The Natural Products Discovery Center: Release of the First 8490 Sequenced Strains for Exploring Actinobacteria Biosynthetic Diversity.</title>
        <authorList>
            <person name="Kalkreuter E."/>
            <person name="Kautsar S.A."/>
            <person name="Yang D."/>
            <person name="Bader C.D."/>
            <person name="Teijaro C.N."/>
            <person name="Fluegel L."/>
            <person name="Davis C.M."/>
            <person name="Simpson J.R."/>
            <person name="Lauterbach L."/>
            <person name="Steele A.D."/>
            <person name="Gui C."/>
            <person name="Meng S."/>
            <person name="Li G."/>
            <person name="Viehrig K."/>
            <person name="Ye F."/>
            <person name="Su P."/>
            <person name="Kiefer A.F."/>
            <person name="Nichols A."/>
            <person name="Cepeda A.J."/>
            <person name="Yan W."/>
            <person name="Fan B."/>
            <person name="Jiang Y."/>
            <person name="Adhikari A."/>
            <person name="Zheng C.-J."/>
            <person name="Schuster L."/>
            <person name="Cowan T.M."/>
            <person name="Smanski M.J."/>
            <person name="Chevrette M.G."/>
            <person name="De Carvalho L.P.S."/>
            <person name="Shen B."/>
        </authorList>
    </citation>
    <scope>NUCLEOTIDE SEQUENCE [LARGE SCALE GENOMIC DNA]</scope>
    <source>
        <strain evidence="1 2">NPDC019626</strain>
    </source>
</reference>
<dbReference type="Pfam" id="PF12079">
    <property type="entry name" value="DUF3558"/>
    <property type="match status" value="1"/>
</dbReference>
<evidence type="ECO:0000313" key="2">
    <source>
        <dbReference type="Proteomes" id="UP001611450"/>
    </source>
</evidence>
<accession>A0ABW7WFR2</accession>
<dbReference type="EMBL" id="JBIRXV010000001">
    <property type="protein sequence ID" value="MFI2320971.1"/>
    <property type="molecule type" value="Genomic_DNA"/>
</dbReference>
<comment type="caution">
    <text evidence="1">The sequence shown here is derived from an EMBL/GenBank/DDBJ whole genome shotgun (WGS) entry which is preliminary data.</text>
</comment>
<name>A0ABW7WFR2_9NOCA</name>
<sequence length="194" mass="20451">MPSATVGALESSRVERVGMSRRILLALLIGALATGTVGCEDTTGGSPTTGSSTTATQALFNPCTGIPDEALRAAGVDPATEEKGVAGVDQSGWEICRWKGSRYSMTVFSTGRTVSEFEKKPGNVEFRDVTVAGRQGRQFRVEGASKNLLCDVLFSVPQGVIQLRVSNLAGLDNLEEPCTTLYRVGESIVPVLPA</sequence>
<evidence type="ECO:0000313" key="1">
    <source>
        <dbReference type="EMBL" id="MFI2320971.1"/>
    </source>
</evidence>